<protein>
    <submittedName>
        <fullName evidence="2">Uncharacterized protein</fullName>
    </submittedName>
</protein>
<feature type="compositionally biased region" description="Pro residues" evidence="1">
    <location>
        <begin position="125"/>
        <end position="136"/>
    </location>
</feature>
<dbReference type="Proteomes" id="UP000770661">
    <property type="component" value="Unassembled WGS sequence"/>
</dbReference>
<comment type="caution">
    <text evidence="2">The sequence shown here is derived from an EMBL/GenBank/DDBJ whole genome shotgun (WGS) entry which is preliminary data.</text>
</comment>
<evidence type="ECO:0000256" key="1">
    <source>
        <dbReference type="SAM" id="MobiDB-lite"/>
    </source>
</evidence>
<sequence length="136" mass="14777">MVDLFSGEEAARDGVPGLGECVPKTAGLTKRTGSRSPPARLQERGHLSCQGENFLYTCDRNPRLSYLGPEGAVLRTFMRGTRAGLKATRARDQSTGRVYAEGEQKRRQWAGCNTHAPSSPAETLLPPPPPQTPFPK</sequence>
<evidence type="ECO:0000313" key="2">
    <source>
        <dbReference type="EMBL" id="KAG0723766.1"/>
    </source>
</evidence>
<reference evidence="2" key="1">
    <citation type="submission" date="2020-07" db="EMBL/GenBank/DDBJ databases">
        <title>The High-quality genome of the commercially important snow crab, Chionoecetes opilio.</title>
        <authorList>
            <person name="Jeong J.-H."/>
            <person name="Ryu S."/>
        </authorList>
    </citation>
    <scope>NUCLEOTIDE SEQUENCE</scope>
    <source>
        <strain evidence="2">MADBK_172401_WGS</strain>
        <tissue evidence="2">Digestive gland</tissue>
    </source>
</reference>
<feature type="compositionally biased region" description="Basic and acidic residues" evidence="1">
    <location>
        <begin position="89"/>
        <end position="106"/>
    </location>
</feature>
<accession>A0A8J5CWW7</accession>
<organism evidence="2 3">
    <name type="scientific">Chionoecetes opilio</name>
    <name type="common">Atlantic snow crab</name>
    <name type="synonym">Cancer opilio</name>
    <dbReference type="NCBI Taxonomy" id="41210"/>
    <lineage>
        <taxon>Eukaryota</taxon>
        <taxon>Metazoa</taxon>
        <taxon>Ecdysozoa</taxon>
        <taxon>Arthropoda</taxon>
        <taxon>Crustacea</taxon>
        <taxon>Multicrustacea</taxon>
        <taxon>Malacostraca</taxon>
        <taxon>Eumalacostraca</taxon>
        <taxon>Eucarida</taxon>
        <taxon>Decapoda</taxon>
        <taxon>Pleocyemata</taxon>
        <taxon>Brachyura</taxon>
        <taxon>Eubrachyura</taxon>
        <taxon>Majoidea</taxon>
        <taxon>Majidae</taxon>
        <taxon>Chionoecetes</taxon>
    </lineage>
</organism>
<feature type="region of interest" description="Disordered" evidence="1">
    <location>
        <begin position="85"/>
        <end position="136"/>
    </location>
</feature>
<dbReference type="EMBL" id="JACEEZ010007760">
    <property type="protein sequence ID" value="KAG0723766.1"/>
    <property type="molecule type" value="Genomic_DNA"/>
</dbReference>
<dbReference type="AlphaFoldDB" id="A0A8J5CWW7"/>
<proteinExistence type="predicted"/>
<evidence type="ECO:0000313" key="3">
    <source>
        <dbReference type="Proteomes" id="UP000770661"/>
    </source>
</evidence>
<keyword evidence="3" id="KW-1185">Reference proteome</keyword>
<gene>
    <name evidence="2" type="ORF">GWK47_042007</name>
</gene>
<name>A0A8J5CWW7_CHIOP</name>
<feature type="region of interest" description="Disordered" evidence="1">
    <location>
        <begin position="1"/>
        <end position="42"/>
    </location>
</feature>